<keyword evidence="2" id="KW-0472">Membrane</keyword>
<feature type="compositionally biased region" description="Polar residues" evidence="1">
    <location>
        <begin position="519"/>
        <end position="531"/>
    </location>
</feature>
<feature type="compositionally biased region" description="Low complexity" evidence="1">
    <location>
        <begin position="478"/>
        <end position="488"/>
    </location>
</feature>
<feature type="transmembrane region" description="Helical" evidence="2">
    <location>
        <begin position="37"/>
        <end position="63"/>
    </location>
</feature>
<dbReference type="VEuPathDB" id="FungiDB:YALI0_E34199g"/>
<feature type="region of interest" description="Disordered" evidence="1">
    <location>
        <begin position="347"/>
        <end position="413"/>
    </location>
</feature>
<dbReference type="RefSeq" id="XP_002143098.1">
    <property type="nucleotide sequence ID" value="XM_002143062.3"/>
</dbReference>
<dbReference type="eggNOG" id="ENOG502QVFG">
    <property type="taxonomic scope" value="Eukaryota"/>
</dbReference>
<dbReference type="PANTHER" id="PTHR36424">
    <property type="entry name" value="PHEROMONE-REGULATED MEMBRANE PROTEIN 6"/>
    <property type="match status" value="1"/>
</dbReference>
<feature type="region of interest" description="Disordered" evidence="1">
    <location>
        <begin position="435"/>
        <end position="558"/>
    </location>
</feature>
<evidence type="ECO:0000256" key="1">
    <source>
        <dbReference type="SAM" id="MobiDB-lite"/>
    </source>
</evidence>
<feature type="compositionally biased region" description="Polar residues" evidence="1">
    <location>
        <begin position="398"/>
        <end position="413"/>
    </location>
</feature>
<reference evidence="3 4" key="1">
    <citation type="journal article" date="2016" name="PLoS ONE">
        <title>Sequence Assembly of Yarrowia lipolytica Strain W29/CLIB89 Shows Transposable Element Diversity.</title>
        <authorList>
            <person name="Magnan C."/>
            <person name="Yu J."/>
            <person name="Chang I."/>
            <person name="Jahn E."/>
            <person name="Kanomata Y."/>
            <person name="Wu J."/>
            <person name="Zeller M."/>
            <person name="Oakes M."/>
            <person name="Baldi P."/>
            <person name="Sandmeyer S."/>
        </authorList>
    </citation>
    <scope>NUCLEOTIDE SEQUENCE [LARGE SCALE GENOMIC DNA]</scope>
    <source>
        <strain evidence="4">CLIB89(W29)</strain>
    </source>
</reference>
<dbReference type="PANTHER" id="PTHR36424:SF1">
    <property type="entry name" value="LOW AFFINITY K(+) TRANSPORTER 1-RELATED"/>
    <property type="match status" value="1"/>
</dbReference>
<dbReference type="KEGG" id="yli:2912903"/>
<evidence type="ECO:0000313" key="4">
    <source>
        <dbReference type="Proteomes" id="UP000182444"/>
    </source>
</evidence>
<dbReference type="VEuPathDB" id="FungiDB:YALI1_E40571g"/>
<dbReference type="GeneID" id="2912903"/>
<feature type="compositionally biased region" description="Basic and acidic residues" evidence="1">
    <location>
        <begin position="489"/>
        <end position="512"/>
    </location>
</feature>
<dbReference type="Proteomes" id="UP000182444">
    <property type="component" value="Chromosome 1E"/>
</dbReference>
<accession>A0A1D8NL63</accession>
<dbReference type="Pfam" id="PF16944">
    <property type="entry name" value="KCH"/>
    <property type="match status" value="1"/>
</dbReference>
<dbReference type="InterPro" id="IPR031606">
    <property type="entry name" value="Kch1/2"/>
</dbReference>
<dbReference type="OMA" id="ANIRWIA"/>
<evidence type="ECO:0008006" key="5">
    <source>
        <dbReference type="Google" id="ProtNLM"/>
    </source>
</evidence>
<dbReference type="EMBL" id="CP017557">
    <property type="protein sequence ID" value="AOW06374.1"/>
    <property type="molecule type" value="Genomic_DNA"/>
</dbReference>
<dbReference type="AlphaFoldDB" id="A0A1D8NL63"/>
<protein>
    <recommendedName>
        <fullName evidence="5">Vacuolar membrane protein</fullName>
    </recommendedName>
</protein>
<feature type="transmembrane region" description="Helical" evidence="2">
    <location>
        <begin position="83"/>
        <end position="104"/>
    </location>
</feature>
<gene>
    <name evidence="3" type="ORF">YALI1_E40571g</name>
</gene>
<sequence>MFPFFCFENREKWARQVGQSSFDLVDMTQFHSTSFRIIISYIFMYVQIIITLAVYASDIYTAIMLLAFDRWASSITPYVPFHISRWLFGGCILFSFVLLIYDYIQAYRVWKRYNICLTYTNPICRTIYSIKGFNYFCLFAKITKSKEFTDYVALFVFFTFKGWANLLLAEGPRQVLNALTLYSVLKIDDDFVGAVTALAEKSHIEAVVVSFMAFSLLIWVISMFMFILAMLCSCSVWTQVKRHRCHSLEEYCCVRIDKRVAHLVAKYHKRGMQNLALENSRMSKQPTLPTIEFLGTEEENIGYGHSNAHLEAYGGSKTNLLAADQVAEEFYSNKEYSLSDLQSYDSRNTLAEPSDPLSKSEFSDITSIKRSDTEQSNLTVSGFSNGVHKVPRKPTPVRQASGSLYQNDSSSTSRLYISDNSSSLYQNPNISTSGGSISTFLEPETQSFSYSPPRYDPSEYRGGRQPSDVRERPEQAYSRRPSQQSSTRRPSEPYDRRPSEQSYDRRPSERSYQRRASGAQDSHLSSRSQSPHLPFQLDHQPHSQSQNPNLDPFDPSYK</sequence>
<feature type="transmembrane region" description="Helical" evidence="2">
    <location>
        <begin position="216"/>
        <end position="237"/>
    </location>
</feature>
<feature type="compositionally biased region" description="Polar residues" evidence="1">
    <location>
        <begin position="435"/>
        <end position="450"/>
    </location>
</feature>
<evidence type="ECO:0000313" key="3">
    <source>
        <dbReference type="EMBL" id="AOW06374.1"/>
    </source>
</evidence>
<name>A0A1D8NL63_YARLL</name>
<dbReference type="OrthoDB" id="2128042at2759"/>
<organism evidence="3 4">
    <name type="scientific">Yarrowia lipolytica</name>
    <name type="common">Candida lipolytica</name>
    <dbReference type="NCBI Taxonomy" id="4952"/>
    <lineage>
        <taxon>Eukaryota</taxon>
        <taxon>Fungi</taxon>
        <taxon>Dikarya</taxon>
        <taxon>Ascomycota</taxon>
        <taxon>Saccharomycotina</taxon>
        <taxon>Dipodascomycetes</taxon>
        <taxon>Dipodascales</taxon>
        <taxon>Dipodascales incertae sedis</taxon>
        <taxon>Yarrowia</taxon>
    </lineage>
</organism>
<keyword evidence="2" id="KW-1133">Transmembrane helix</keyword>
<feature type="compositionally biased region" description="Polar residues" evidence="1">
    <location>
        <begin position="374"/>
        <end position="384"/>
    </location>
</feature>
<dbReference type="GO" id="GO:0015079">
    <property type="term" value="F:potassium ion transmembrane transporter activity"/>
    <property type="evidence" value="ECO:0007669"/>
    <property type="project" value="InterPro"/>
</dbReference>
<proteinExistence type="predicted"/>
<keyword evidence="2" id="KW-0812">Transmembrane</keyword>
<feature type="compositionally biased region" description="Basic and acidic residues" evidence="1">
    <location>
        <begin position="456"/>
        <end position="474"/>
    </location>
</feature>
<dbReference type="GO" id="GO:0005886">
    <property type="term" value="C:plasma membrane"/>
    <property type="evidence" value="ECO:0007669"/>
    <property type="project" value="InterPro"/>
</dbReference>
<evidence type="ECO:0000256" key="2">
    <source>
        <dbReference type="SAM" id="Phobius"/>
    </source>
</evidence>